<evidence type="ECO:0000313" key="7">
    <source>
        <dbReference type="Proteomes" id="UP000438476"/>
    </source>
</evidence>
<keyword evidence="3" id="KW-0998">Cell outer membrane</keyword>
<sequence length="880" mass="93978">MRSLPLVSLSALIAGLLAVPAQAQDVSFDESADSLADNGEIVVVAESMRGQVDAPQPPLLVLDTKDIAAYGVGSLQELMEVLSPQTGSSRGGPPAFLVNGMRISSFRELRSYPPEAIEKVEILPEEVAQRYGFAPDRRVVNFILKKNYSSREIELEYGQPDQGGYSEKEVELTFLKLDGPNRLNINAEFNDSSMLTEAERNIVQAQTSLSDIPSDPSQAPYRSLVNDSNEVEVTANWSRKLGDAGSSLSVNGTYELSDNRSLQGLNSVRLTDPDGQSVLRNFGAADPLEKNRRNDTYSLGSTLNVPVDEWEVTATLDASLAKSRTETDRNADTAALEAAALAGEFALDGAITADTSNGYDTARSKVYSLGSLVTAMGRPLLLPAGEVSVTLDAGYSWDRIQSRDIALLSEDSVQLTRGDLSAGANIAIPIASRREDHWSALGDVTLNLAGGVNELSDFGTLTDWSAGVNWGLTESLNLSATYIAEDAAPSLSQLGDPQVVTNNVQLYDLRNEETVLAQVTSGGNPALPKQSQRDWKISLNWDLPIMERASINLDYINSHTDDVTASFPTLTPSIEAAFPDRVTRDETGRLIALDQRAVTFAQQKQQRIKLGINLGGSFGENDDAAGGGRPGGRGRPGGGGPPPRGGAADKAGAGRSDGAPGKQGANAAAGENGRQSSENQSANAQSGGSEANGQQSEGKRPERSEGRRSGGGRRGGGGMGGRPSGGRWFLNLTQTIELNNTILISENGPQLDLLEGDALSAGGNPRYSAALRGGVFYKGYGLFTSGKFSGKSHVSGTVSDLYFDDLVTFDIRLFADLGQREKLVEKAPIFENTRISLKIDNVFDARQRVTNGEGEVPLRYQPDLVDPTGRFIGVQLRKLF</sequence>
<feature type="compositionally biased region" description="Low complexity" evidence="4">
    <location>
        <begin position="645"/>
        <end position="659"/>
    </location>
</feature>
<name>A0A6I4T251_9SPHN</name>
<dbReference type="EMBL" id="WTYT01000001">
    <property type="protein sequence ID" value="MXO64173.1"/>
    <property type="molecule type" value="Genomic_DNA"/>
</dbReference>
<proteinExistence type="predicted"/>
<feature type="region of interest" description="Disordered" evidence="4">
    <location>
        <begin position="613"/>
        <end position="726"/>
    </location>
</feature>
<feature type="chain" id="PRO_5026184330" evidence="5">
    <location>
        <begin position="24"/>
        <end position="880"/>
    </location>
</feature>
<dbReference type="OrthoDB" id="7224136at2"/>
<feature type="compositionally biased region" description="Gly residues" evidence="4">
    <location>
        <begin position="712"/>
        <end position="724"/>
    </location>
</feature>
<evidence type="ECO:0000256" key="5">
    <source>
        <dbReference type="SAM" id="SignalP"/>
    </source>
</evidence>
<evidence type="ECO:0000256" key="1">
    <source>
        <dbReference type="ARBA" id="ARBA00004442"/>
    </source>
</evidence>
<dbReference type="AlphaFoldDB" id="A0A6I4T251"/>
<organism evidence="6 7">
    <name type="scientific">Altericroceibacterium endophyticum</name>
    <dbReference type="NCBI Taxonomy" id="1808508"/>
    <lineage>
        <taxon>Bacteria</taxon>
        <taxon>Pseudomonadati</taxon>
        <taxon>Pseudomonadota</taxon>
        <taxon>Alphaproteobacteria</taxon>
        <taxon>Sphingomonadales</taxon>
        <taxon>Erythrobacteraceae</taxon>
        <taxon>Altericroceibacterium</taxon>
    </lineage>
</organism>
<evidence type="ECO:0000256" key="2">
    <source>
        <dbReference type="ARBA" id="ARBA00023136"/>
    </source>
</evidence>
<evidence type="ECO:0000313" key="6">
    <source>
        <dbReference type="EMBL" id="MXO64173.1"/>
    </source>
</evidence>
<dbReference type="Gene3D" id="2.40.170.20">
    <property type="entry name" value="TonB-dependent receptor, beta-barrel domain"/>
    <property type="match status" value="1"/>
</dbReference>
<gene>
    <name evidence="6" type="ORF">GRI91_00165</name>
</gene>
<reference evidence="6 7" key="1">
    <citation type="submission" date="2019-12" db="EMBL/GenBank/DDBJ databases">
        <title>Genomic-based taxomic classification of the family Erythrobacteraceae.</title>
        <authorList>
            <person name="Xu L."/>
        </authorList>
    </citation>
    <scope>NUCLEOTIDE SEQUENCE [LARGE SCALE GENOMIC DNA]</scope>
    <source>
        <strain evidence="6 7">LMG 29518</strain>
    </source>
</reference>
<evidence type="ECO:0000256" key="3">
    <source>
        <dbReference type="ARBA" id="ARBA00023237"/>
    </source>
</evidence>
<evidence type="ECO:0000256" key="4">
    <source>
        <dbReference type="SAM" id="MobiDB-lite"/>
    </source>
</evidence>
<dbReference type="PANTHER" id="PTHR47234:SF1">
    <property type="entry name" value="TONB-DEPENDENT RECEPTOR"/>
    <property type="match status" value="1"/>
</dbReference>
<feature type="compositionally biased region" description="Low complexity" evidence="4">
    <location>
        <begin position="675"/>
        <end position="686"/>
    </location>
</feature>
<comment type="caution">
    <text evidence="6">The sequence shown here is derived from an EMBL/GenBank/DDBJ whole genome shotgun (WGS) entry which is preliminary data.</text>
</comment>
<keyword evidence="6" id="KW-0675">Receptor</keyword>
<dbReference type="GO" id="GO:0009279">
    <property type="term" value="C:cell outer membrane"/>
    <property type="evidence" value="ECO:0007669"/>
    <property type="project" value="UniProtKB-SubCell"/>
</dbReference>
<dbReference type="InterPro" id="IPR036942">
    <property type="entry name" value="Beta-barrel_TonB_sf"/>
</dbReference>
<feature type="compositionally biased region" description="Basic and acidic residues" evidence="4">
    <location>
        <begin position="697"/>
        <end position="708"/>
    </location>
</feature>
<keyword evidence="5" id="KW-0732">Signal</keyword>
<comment type="subcellular location">
    <subcellularLocation>
        <location evidence="1">Cell outer membrane</location>
    </subcellularLocation>
</comment>
<dbReference type="SUPFAM" id="SSF56935">
    <property type="entry name" value="Porins"/>
    <property type="match status" value="1"/>
</dbReference>
<accession>A0A6I4T251</accession>
<keyword evidence="2" id="KW-0472">Membrane</keyword>
<protein>
    <submittedName>
        <fullName evidence="6">TonB-dependent receptor</fullName>
    </submittedName>
</protein>
<dbReference type="PANTHER" id="PTHR47234">
    <property type="match status" value="1"/>
</dbReference>
<keyword evidence="7" id="KW-1185">Reference proteome</keyword>
<feature type="compositionally biased region" description="Gly residues" evidence="4">
    <location>
        <begin position="625"/>
        <end position="638"/>
    </location>
</feature>
<dbReference type="RefSeq" id="WP_160734633.1">
    <property type="nucleotide sequence ID" value="NZ_WTYT01000001.1"/>
</dbReference>
<feature type="signal peptide" evidence="5">
    <location>
        <begin position="1"/>
        <end position="23"/>
    </location>
</feature>
<dbReference type="Proteomes" id="UP000438476">
    <property type="component" value="Unassembled WGS sequence"/>
</dbReference>